<keyword evidence="4" id="KW-1185">Reference proteome</keyword>
<dbReference type="eggNOG" id="COG3415">
    <property type="taxonomic scope" value="Bacteria"/>
</dbReference>
<dbReference type="KEGG" id="mmt:Metme_0326"/>
<dbReference type="GO" id="GO:0003676">
    <property type="term" value="F:nucleic acid binding"/>
    <property type="evidence" value="ECO:0007669"/>
    <property type="project" value="InterPro"/>
</dbReference>
<dbReference type="InterPro" id="IPR009057">
    <property type="entry name" value="Homeodomain-like_sf"/>
</dbReference>
<feature type="domain" description="Tc1-like transposase DDE" evidence="1">
    <location>
        <begin position="203"/>
        <end position="318"/>
    </location>
</feature>
<dbReference type="PANTHER" id="PTHR30347:SF1">
    <property type="entry name" value="MECHANOSENSITIVE CHANNEL MSCK"/>
    <property type="match status" value="1"/>
</dbReference>
<protein>
    <submittedName>
        <fullName evidence="3">Putative transposase</fullName>
    </submittedName>
</protein>
<dbReference type="PANTHER" id="PTHR30347">
    <property type="entry name" value="POTASSIUM CHANNEL RELATED"/>
    <property type="match status" value="1"/>
</dbReference>
<dbReference type="InterPro" id="IPR052702">
    <property type="entry name" value="MscS-like_channel"/>
</dbReference>
<reference evidence="4" key="3">
    <citation type="submission" date="2011-05" db="EMBL/GenBank/DDBJ databases">
        <title>Complete sequence of Methylomonas methanica MC09.</title>
        <authorList>
            <consortium name="US DOE Joint Genome Institute"/>
            <person name="Lucas S."/>
            <person name="Han J."/>
            <person name="Lapidus A."/>
            <person name="Cheng J.-F."/>
            <person name="Goodwin L."/>
            <person name="Pitluck S."/>
            <person name="Peters L."/>
            <person name="Mikhailova N."/>
            <person name="Teshima H."/>
            <person name="Han C."/>
            <person name="Tapia R."/>
            <person name="Land M."/>
            <person name="Hauser L."/>
            <person name="Kyrpides N."/>
            <person name="Ivanova N."/>
            <person name="Pagani I."/>
            <person name="Stein L."/>
            <person name="Woyke T."/>
        </authorList>
    </citation>
    <scope>NUCLEOTIDE SEQUENCE [LARGE SCALE GENOMIC DNA]</scope>
    <source>
        <strain evidence="4">MC09</strain>
    </source>
</reference>
<dbReference type="AlphaFoldDB" id="F9ZVJ0"/>
<proteinExistence type="predicted"/>
<dbReference type="InterPro" id="IPR047655">
    <property type="entry name" value="Transpos_IS630-like"/>
</dbReference>
<dbReference type="SUPFAM" id="SSF46689">
    <property type="entry name" value="Homeodomain-like"/>
    <property type="match status" value="1"/>
</dbReference>
<dbReference type="InterPro" id="IPR038717">
    <property type="entry name" value="Tc1-like_DDE_dom"/>
</dbReference>
<dbReference type="OrthoDB" id="165456at2"/>
<evidence type="ECO:0000313" key="3">
    <source>
        <dbReference type="EMBL" id="AEG01972.1"/>
    </source>
</evidence>
<dbReference type="InterPro" id="IPR036397">
    <property type="entry name" value="RNaseH_sf"/>
</dbReference>
<evidence type="ECO:0000259" key="1">
    <source>
        <dbReference type="Pfam" id="PF13358"/>
    </source>
</evidence>
<dbReference type="STRING" id="857087.Metme_0326"/>
<evidence type="ECO:0000313" key="2">
    <source>
        <dbReference type="EMBL" id="AEF98773.1"/>
    </source>
</evidence>
<dbReference type="EMBL" id="CP002738">
    <property type="protein sequence ID" value="AEF98773.1"/>
    <property type="molecule type" value="Genomic_DNA"/>
</dbReference>
<sequence>MPRKAIEIVLTTEQTQQLEKIVRSHSAERRQVERAQIILECATGKQNQEIAEKLNTSVLRIGKWRRRFAEKGLAGLDDEPRPGKPETYGKAFRDRLLAKLEEKPPEGLARWDCPTLAAALNASQHAVWRALKKEGIYLHRSRSWCVSTDPEFTEKSANIIGLYLNPPLNALVISVDEKPSIQIIERTTEFVETRDKTIVAACKSTYKRHGTLNLFAALNVATGQIKAQTTQTKTRDDFQDFMDLVMTEVPEEKEVHVILDNYCTHKKNDAWLEKYQGRVKFHFTPTSASWLNQIEIWFGILARKTLKGASFASAEELKSAIEAFIKRHNQNAQPFKWRRRDVRGGQIKNTIANLRN</sequence>
<dbReference type="RefSeq" id="WP_013817046.1">
    <property type="nucleotide sequence ID" value="NC_015572.1"/>
</dbReference>
<gene>
    <name evidence="2" type="ordered locus">Metme_0326</name>
    <name evidence="3" type="ordered locus">Metme_3611</name>
</gene>
<reference key="2">
    <citation type="submission" date="2011-05" db="EMBL/GenBank/DDBJ databases">
        <title>Complete genome sequence of the aerobic marine methanotroph Methylomonas methanica MC09.</title>
        <authorList>
            <person name="Boden R."/>
            <person name="Cunliffe M."/>
            <person name="Scanlan J."/>
            <person name="Moussard H."/>
            <person name="Kits K.D."/>
            <person name="Klotz M."/>
            <person name="Jetten M."/>
            <person name="Vuilleumier S."/>
            <person name="Han J."/>
            <person name="Peters L."/>
            <person name="Mikhailova N."/>
            <person name="Teshima H."/>
            <person name="Tapia R."/>
            <person name="Kyrpides N."/>
            <person name="Ivanova N."/>
            <person name="Pagani I."/>
            <person name="Cheng J.-F."/>
            <person name="Goodwin L."/>
            <person name="Han C."/>
            <person name="Hauser L."/>
            <person name="Land M."/>
            <person name="Lapidus A."/>
            <person name="Lucas S."/>
            <person name="Pitluck S."/>
            <person name="Woyke T."/>
            <person name="Stein L.Y."/>
            <person name="Murrell C."/>
        </authorList>
    </citation>
    <scope>NUCLEOTIDE SEQUENCE</scope>
    <source>
        <strain>MC09</strain>
    </source>
</reference>
<dbReference type="eggNOG" id="COG3335">
    <property type="taxonomic scope" value="Bacteria"/>
</dbReference>
<dbReference type="Gene3D" id="3.30.420.10">
    <property type="entry name" value="Ribonuclease H-like superfamily/Ribonuclease H"/>
    <property type="match status" value="1"/>
</dbReference>
<dbReference type="Proteomes" id="UP000008888">
    <property type="component" value="Chromosome"/>
</dbReference>
<organism evidence="3 4">
    <name type="scientific">Methylomonas methanica (strain DSM 25384 / MC09)</name>
    <dbReference type="NCBI Taxonomy" id="857087"/>
    <lineage>
        <taxon>Bacteria</taxon>
        <taxon>Pseudomonadati</taxon>
        <taxon>Pseudomonadota</taxon>
        <taxon>Gammaproteobacteria</taxon>
        <taxon>Methylococcales</taxon>
        <taxon>Methylococcaceae</taxon>
        <taxon>Methylomonas</taxon>
    </lineage>
</organism>
<dbReference type="HOGENOM" id="CLU_041125_0_0_6"/>
<dbReference type="KEGG" id="mmt:Metme_3611"/>
<reference evidence="3 4" key="1">
    <citation type="journal article" date="2011" name="J. Bacteriol.">
        <title>Complete Genome Sequence of the Aerobic Marine Methanotroph Methylomonas methanica MC09.</title>
        <authorList>
            <person name="Boden R."/>
            <person name="Cunliffe M."/>
            <person name="Scanlan J."/>
            <person name="Moussard H."/>
            <person name="Kits K.D."/>
            <person name="Klotz M.G."/>
            <person name="Jetten M.S."/>
            <person name="Vuilleumier S."/>
            <person name="Han J."/>
            <person name="Peters L."/>
            <person name="Mikhailova N."/>
            <person name="Teshima H."/>
            <person name="Tapia R."/>
            <person name="Kyrpides N."/>
            <person name="Ivanova N."/>
            <person name="Pagani I."/>
            <person name="Cheng J.F."/>
            <person name="Goodwin L."/>
            <person name="Han C."/>
            <person name="Hauser L."/>
            <person name="Land M.L."/>
            <person name="Lapidus A."/>
            <person name="Lucas S."/>
            <person name="Pitluck S."/>
            <person name="Woyke T."/>
            <person name="Stein L."/>
            <person name="Murrell J.C."/>
        </authorList>
    </citation>
    <scope>NUCLEOTIDE SEQUENCE [LARGE SCALE GENOMIC DNA]</scope>
    <source>
        <strain evidence="3 4">MC09</strain>
    </source>
</reference>
<name>F9ZVJ0_METMM</name>
<dbReference type="Pfam" id="PF13565">
    <property type="entry name" value="HTH_32"/>
    <property type="match status" value="1"/>
</dbReference>
<dbReference type="NCBIfam" id="NF033545">
    <property type="entry name" value="transpos_IS630"/>
    <property type="match status" value="1"/>
</dbReference>
<dbReference type="Pfam" id="PF13358">
    <property type="entry name" value="DDE_3"/>
    <property type="match status" value="1"/>
</dbReference>
<dbReference type="EMBL" id="CP002738">
    <property type="protein sequence ID" value="AEG01972.1"/>
    <property type="molecule type" value="Genomic_DNA"/>
</dbReference>
<accession>F9ZVJ0</accession>
<evidence type="ECO:0000313" key="4">
    <source>
        <dbReference type="Proteomes" id="UP000008888"/>
    </source>
</evidence>